<dbReference type="AlphaFoldDB" id="A0AAV3U5Y3"/>
<keyword evidence="8" id="KW-0234">DNA repair</keyword>
<name>A0AAV3U5Y3_9ALTE</name>
<protein>
    <recommendedName>
        <fullName evidence="9">Fe2OG dioxygenase domain-containing protein</fullName>
    </recommendedName>
</protein>
<keyword evidence="11" id="KW-1185">Reference proteome</keyword>
<keyword evidence="4" id="KW-0460">Magnesium</keyword>
<evidence type="ECO:0000256" key="5">
    <source>
        <dbReference type="ARBA" id="ARBA00022964"/>
    </source>
</evidence>
<evidence type="ECO:0000313" key="11">
    <source>
        <dbReference type="Proteomes" id="UP001409585"/>
    </source>
</evidence>
<proteinExistence type="predicted"/>
<keyword evidence="2" id="KW-0479">Metal-binding</keyword>
<organism evidence="10 11">
    <name type="scientific">Halioxenophilus aromaticivorans</name>
    <dbReference type="NCBI Taxonomy" id="1306992"/>
    <lineage>
        <taxon>Bacteria</taxon>
        <taxon>Pseudomonadati</taxon>
        <taxon>Pseudomonadota</taxon>
        <taxon>Gammaproteobacteria</taxon>
        <taxon>Alteromonadales</taxon>
        <taxon>Alteromonadaceae</taxon>
        <taxon>Halioxenophilus</taxon>
    </lineage>
</organism>
<dbReference type="InterPro" id="IPR027450">
    <property type="entry name" value="AlkB-like"/>
</dbReference>
<evidence type="ECO:0000313" key="10">
    <source>
        <dbReference type="EMBL" id="GAA4950571.1"/>
    </source>
</evidence>
<dbReference type="PANTHER" id="PTHR31212:SF4">
    <property type="entry name" value="ALPHA-KETOGLUTARATE-DEPENDENT DIOXYGENASE ALKB HOMOLOG 3"/>
    <property type="match status" value="1"/>
</dbReference>
<dbReference type="FunFam" id="2.60.120.590:FF:000004">
    <property type="entry name" value="DNA oxidative demethylase ALKBH2"/>
    <property type="match status" value="1"/>
</dbReference>
<feature type="domain" description="Fe2OG dioxygenase" evidence="9">
    <location>
        <begin position="150"/>
        <end position="248"/>
    </location>
</feature>
<dbReference type="Proteomes" id="UP001409585">
    <property type="component" value="Unassembled WGS sequence"/>
</dbReference>
<dbReference type="Pfam" id="PF13532">
    <property type="entry name" value="2OG-FeII_Oxy_2"/>
    <property type="match status" value="1"/>
</dbReference>
<dbReference type="PROSITE" id="PS51471">
    <property type="entry name" value="FE2OG_OXY"/>
    <property type="match status" value="1"/>
</dbReference>
<keyword evidence="6" id="KW-0560">Oxidoreductase</keyword>
<dbReference type="RefSeq" id="WP_345424997.1">
    <property type="nucleotide sequence ID" value="NZ_AP031496.1"/>
</dbReference>
<evidence type="ECO:0000256" key="1">
    <source>
        <dbReference type="ARBA" id="ARBA00001954"/>
    </source>
</evidence>
<dbReference type="InterPro" id="IPR032854">
    <property type="entry name" value="ALKBH3"/>
</dbReference>
<evidence type="ECO:0000256" key="6">
    <source>
        <dbReference type="ARBA" id="ARBA00023002"/>
    </source>
</evidence>
<dbReference type="GO" id="GO:0016705">
    <property type="term" value="F:oxidoreductase activity, acting on paired donors, with incorporation or reduction of molecular oxygen"/>
    <property type="evidence" value="ECO:0007669"/>
    <property type="project" value="UniProtKB-ARBA"/>
</dbReference>
<gene>
    <name evidence="10" type="ORF">GCM10025791_33630</name>
</gene>
<dbReference type="GO" id="GO:0032451">
    <property type="term" value="F:demethylase activity"/>
    <property type="evidence" value="ECO:0007669"/>
    <property type="project" value="UniProtKB-ARBA"/>
</dbReference>
<dbReference type="GO" id="GO:0051213">
    <property type="term" value="F:dioxygenase activity"/>
    <property type="evidence" value="ECO:0007669"/>
    <property type="project" value="UniProtKB-KW"/>
</dbReference>
<comment type="cofactor">
    <cofactor evidence="1">
        <name>Fe(2+)</name>
        <dbReference type="ChEBI" id="CHEBI:29033"/>
    </cofactor>
</comment>
<dbReference type="EMBL" id="BAABLX010000028">
    <property type="protein sequence ID" value="GAA4950571.1"/>
    <property type="molecule type" value="Genomic_DNA"/>
</dbReference>
<dbReference type="InterPro" id="IPR005123">
    <property type="entry name" value="Oxoglu/Fe-dep_dioxygenase_dom"/>
</dbReference>
<dbReference type="PANTHER" id="PTHR31212">
    <property type="entry name" value="ALPHA-KETOGLUTARATE-DEPENDENT DIOXYGENASE ALKB HOMOLOG 3"/>
    <property type="match status" value="1"/>
</dbReference>
<keyword evidence="7" id="KW-0408">Iron</keyword>
<dbReference type="GO" id="GO:0046872">
    <property type="term" value="F:metal ion binding"/>
    <property type="evidence" value="ECO:0007669"/>
    <property type="project" value="UniProtKB-KW"/>
</dbReference>
<reference evidence="11" key="1">
    <citation type="journal article" date="2019" name="Int. J. Syst. Evol. Microbiol.">
        <title>The Global Catalogue of Microorganisms (GCM) 10K type strain sequencing project: providing services to taxonomists for standard genome sequencing and annotation.</title>
        <authorList>
            <consortium name="The Broad Institute Genomics Platform"/>
            <consortium name="The Broad Institute Genome Sequencing Center for Infectious Disease"/>
            <person name="Wu L."/>
            <person name="Ma J."/>
        </authorList>
    </citation>
    <scope>NUCLEOTIDE SEQUENCE [LARGE SCALE GENOMIC DNA]</scope>
    <source>
        <strain evidence="11">JCM 19134</strain>
    </source>
</reference>
<evidence type="ECO:0000256" key="8">
    <source>
        <dbReference type="ARBA" id="ARBA00023204"/>
    </source>
</evidence>
<evidence type="ECO:0000259" key="9">
    <source>
        <dbReference type="PROSITE" id="PS51471"/>
    </source>
</evidence>
<dbReference type="GO" id="GO:0016787">
    <property type="term" value="F:hydrolase activity"/>
    <property type="evidence" value="ECO:0007669"/>
    <property type="project" value="UniProtKB-ARBA"/>
</dbReference>
<dbReference type="GO" id="GO:0140097">
    <property type="term" value="F:catalytic activity, acting on DNA"/>
    <property type="evidence" value="ECO:0007669"/>
    <property type="project" value="UniProtKB-ARBA"/>
</dbReference>
<keyword evidence="5" id="KW-0223">Dioxygenase</keyword>
<dbReference type="SUPFAM" id="SSF51197">
    <property type="entry name" value="Clavaminate synthase-like"/>
    <property type="match status" value="1"/>
</dbReference>
<dbReference type="GO" id="GO:0006307">
    <property type="term" value="P:DNA alkylation repair"/>
    <property type="evidence" value="ECO:0007669"/>
    <property type="project" value="InterPro"/>
</dbReference>
<dbReference type="Gene3D" id="2.60.120.590">
    <property type="entry name" value="Alpha-ketoglutarate-dependent dioxygenase AlkB-like"/>
    <property type="match status" value="1"/>
</dbReference>
<keyword evidence="3" id="KW-0227">DNA damage</keyword>
<dbReference type="InterPro" id="IPR037151">
    <property type="entry name" value="AlkB-like_sf"/>
</dbReference>
<evidence type="ECO:0000256" key="4">
    <source>
        <dbReference type="ARBA" id="ARBA00022842"/>
    </source>
</evidence>
<sequence length="248" mass="29276">MYLFTDIENPALPFTLPDEIDFLCRWDETLRAFCISVPGGELIYAEQFFDRKISDRSVEYFQENENFDWKEICWSDINESDLKKINFKNIKWKQDKIKLYGKTIPLPRLTCWHGDQGTPYTYSGITSQPNEWNKGLLYIKNKVEKIAHRKFNSVLLNWYRDGEDHLSWHADDEKELGSSPVIASVNFGETRDFILRRNSNKTQKITIPLKHGTLLIMAGALQHNWQHSVPKRKRIKNSRFNLTFRNIS</sequence>
<evidence type="ECO:0000256" key="2">
    <source>
        <dbReference type="ARBA" id="ARBA00022723"/>
    </source>
</evidence>
<accession>A0AAV3U5Y3</accession>
<comment type="caution">
    <text evidence="10">The sequence shown here is derived from an EMBL/GenBank/DDBJ whole genome shotgun (WGS) entry which is preliminary data.</text>
</comment>
<evidence type="ECO:0000256" key="3">
    <source>
        <dbReference type="ARBA" id="ARBA00022763"/>
    </source>
</evidence>
<evidence type="ECO:0000256" key="7">
    <source>
        <dbReference type="ARBA" id="ARBA00023004"/>
    </source>
</evidence>